<evidence type="ECO:0000256" key="2">
    <source>
        <dbReference type="ARBA" id="ARBA00006434"/>
    </source>
</evidence>
<dbReference type="PANTHER" id="PTHR45897">
    <property type="entry name" value="HIGH-AFFINITY CHOLINE TRANSPORTER 1"/>
    <property type="match status" value="1"/>
</dbReference>
<evidence type="ECO:0000256" key="12">
    <source>
        <dbReference type="ARBA" id="ARBA00023201"/>
    </source>
</evidence>
<dbReference type="PROSITE" id="PS50283">
    <property type="entry name" value="NA_SOLUT_SYMP_3"/>
    <property type="match status" value="1"/>
</dbReference>
<protein>
    <submittedName>
        <fullName evidence="16">Uncharacterized protein</fullName>
    </submittedName>
</protein>
<keyword evidence="11" id="KW-0325">Glycoprotein</keyword>
<dbReference type="Gene3D" id="1.20.1730.10">
    <property type="entry name" value="Sodium/glucose cotransporter"/>
    <property type="match status" value="1"/>
</dbReference>
<feature type="transmembrane region" description="Helical" evidence="15">
    <location>
        <begin position="107"/>
        <end position="124"/>
    </location>
</feature>
<sequence>MPATNNDNHNTKKSKTASWVGGGYLNGTAEAVFKHGLLNAQVPIGYAMSLALEARIGFLFAACTGQTAKVIVGLNGTECIIVSSVIAAFCACLGGLCSLVYTDTFQLWTAFVGLWLCVPFCLNSRTASSLKPNLNLQDREMFPPLPETVDRFLSLAYGGIPWQVYFQRVLGSATAFEAQMMSYASAIGCLILAAPPVVIGAISRNTNFTSAGYPGPSDLRPEDQPSVLPFALRYLCPNVISVMGMTAIIGAVLSSADSSALSASTLITRNVYQIIYRPTATDQEMAKVLRCVVCIASAAATSVALFATSVFALWTLSTEMVYVVLFPQLLCVFYLPQRTNSYGCIVGARKATDISRGPEPTSMTPATATEVVRPRPEDLPVASVRNRHESAELDETRPNRASPLLIGRPPSLVGESPQISTTLTGREIFSVLTRTSSEDISDAAAAVQRSADNQVKSDVLSGFSKQDDASRHKKCEVTTTGEQGGESSVTDRNIDGAENAATSSVSLTTLSSAQAEISSTSSATEDRTQDKKRRSKKQARSERPKKPKKRQQH</sequence>
<keyword evidence="12" id="KW-0739">Sodium transport</keyword>
<dbReference type="GO" id="GO:0005886">
    <property type="term" value="C:plasma membrane"/>
    <property type="evidence" value="ECO:0007669"/>
    <property type="project" value="TreeGrafter"/>
</dbReference>
<evidence type="ECO:0000256" key="1">
    <source>
        <dbReference type="ARBA" id="ARBA00004141"/>
    </source>
</evidence>
<evidence type="ECO:0000256" key="10">
    <source>
        <dbReference type="ARBA" id="ARBA00023136"/>
    </source>
</evidence>
<keyword evidence="9" id="KW-0406">Ion transport</keyword>
<dbReference type="Proteomes" id="UP001321473">
    <property type="component" value="Unassembled WGS sequence"/>
</dbReference>
<evidence type="ECO:0000313" key="16">
    <source>
        <dbReference type="EMBL" id="KAK8780368.1"/>
    </source>
</evidence>
<dbReference type="PANTHER" id="PTHR45897:SF4">
    <property type="entry name" value="HIGH-AFFINITY CHOLINE TRANSPORTER 1"/>
    <property type="match status" value="1"/>
</dbReference>
<proteinExistence type="inferred from homology"/>
<evidence type="ECO:0000256" key="6">
    <source>
        <dbReference type="ARBA" id="ARBA00022979"/>
    </source>
</evidence>
<dbReference type="InterPro" id="IPR038377">
    <property type="entry name" value="Na/Glc_symporter_sf"/>
</dbReference>
<evidence type="ECO:0000256" key="5">
    <source>
        <dbReference type="ARBA" id="ARBA00022847"/>
    </source>
</evidence>
<feature type="transmembrane region" description="Helical" evidence="15">
    <location>
        <begin position="288"/>
        <end position="314"/>
    </location>
</feature>
<feature type="transmembrane region" description="Helical" evidence="15">
    <location>
        <begin position="183"/>
        <end position="203"/>
    </location>
</feature>
<keyword evidence="8" id="KW-0915">Sodium</keyword>
<feature type="compositionally biased region" description="Low complexity" evidence="14">
    <location>
        <begin position="500"/>
        <end position="523"/>
    </location>
</feature>
<evidence type="ECO:0000256" key="4">
    <source>
        <dbReference type="ARBA" id="ARBA00022692"/>
    </source>
</evidence>
<dbReference type="Pfam" id="PF00474">
    <property type="entry name" value="SSF"/>
    <property type="match status" value="1"/>
</dbReference>
<feature type="transmembrane region" description="Helical" evidence="15">
    <location>
        <begin position="79"/>
        <end position="101"/>
    </location>
</feature>
<feature type="transmembrane region" description="Helical" evidence="15">
    <location>
        <begin position="320"/>
        <end position="336"/>
    </location>
</feature>
<keyword evidence="6" id="KW-0530">Neurotransmitter biosynthesis</keyword>
<dbReference type="InterPro" id="IPR001734">
    <property type="entry name" value="Na/solute_symporter"/>
</dbReference>
<evidence type="ECO:0000256" key="15">
    <source>
        <dbReference type="SAM" id="Phobius"/>
    </source>
</evidence>
<keyword evidence="17" id="KW-1185">Reference proteome</keyword>
<feature type="compositionally biased region" description="Basic and acidic residues" evidence="14">
    <location>
        <begin position="386"/>
        <end position="398"/>
    </location>
</feature>
<keyword evidence="7 15" id="KW-1133">Transmembrane helix</keyword>
<name>A0AAQ4F0W1_AMBAM</name>
<dbReference type="GO" id="GO:0008292">
    <property type="term" value="P:acetylcholine biosynthetic process"/>
    <property type="evidence" value="ECO:0007669"/>
    <property type="project" value="TreeGrafter"/>
</dbReference>
<comment type="subcellular location">
    <subcellularLocation>
        <location evidence="1">Membrane</location>
        <topology evidence="1">Multi-pass membrane protein</topology>
    </subcellularLocation>
</comment>
<keyword evidence="10 15" id="KW-0472">Membrane</keyword>
<comment type="caution">
    <text evidence="16">The sequence shown here is derived from an EMBL/GenBank/DDBJ whole genome shotgun (WGS) entry which is preliminary data.</text>
</comment>
<evidence type="ECO:0000313" key="17">
    <source>
        <dbReference type="Proteomes" id="UP001321473"/>
    </source>
</evidence>
<feature type="region of interest" description="Disordered" evidence="14">
    <location>
        <begin position="385"/>
        <end position="417"/>
    </location>
</feature>
<evidence type="ECO:0000256" key="8">
    <source>
        <dbReference type="ARBA" id="ARBA00023053"/>
    </source>
</evidence>
<comment type="similarity">
    <text evidence="2 13">Belongs to the sodium:solute symporter (SSF) (TC 2.A.21) family.</text>
</comment>
<gene>
    <name evidence="16" type="ORF">V5799_018291</name>
</gene>
<evidence type="ECO:0000256" key="7">
    <source>
        <dbReference type="ARBA" id="ARBA00022989"/>
    </source>
</evidence>
<feature type="region of interest" description="Disordered" evidence="14">
    <location>
        <begin position="462"/>
        <end position="553"/>
    </location>
</feature>
<evidence type="ECO:0000256" key="13">
    <source>
        <dbReference type="RuleBase" id="RU362091"/>
    </source>
</evidence>
<evidence type="ECO:0000256" key="11">
    <source>
        <dbReference type="ARBA" id="ARBA00023180"/>
    </source>
</evidence>
<keyword evidence="4 15" id="KW-0812">Transmembrane</keyword>
<reference evidence="16 17" key="1">
    <citation type="journal article" date="2023" name="Arcadia Sci">
        <title>De novo assembly of a long-read Amblyomma americanum tick genome.</title>
        <authorList>
            <person name="Chou S."/>
            <person name="Poskanzer K.E."/>
            <person name="Rollins M."/>
            <person name="Thuy-Boun P.S."/>
        </authorList>
    </citation>
    <scope>NUCLEOTIDE SEQUENCE [LARGE SCALE GENOMIC DNA]</scope>
    <source>
        <strain evidence="16">F_SG_1</strain>
        <tissue evidence="16">Salivary glands</tissue>
    </source>
</reference>
<dbReference type="GO" id="GO:0005307">
    <property type="term" value="F:choline:sodium symporter activity"/>
    <property type="evidence" value="ECO:0007669"/>
    <property type="project" value="TreeGrafter"/>
</dbReference>
<evidence type="ECO:0000256" key="14">
    <source>
        <dbReference type="SAM" id="MobiDB-lite"/>
    </source>
</evidence>
<feature type="compositionally biased region" description="Polar residues" evidence="14">
    <location>
        <begin position="477"/>
        <end position="491"/>
    </location>
</feature>
<dbReference type="EMBL" id="JARKHS020008948">
    <property type="protein sequence ID" value="KAK8780368.1"/>
    <property type="molecule type" value="Genomic_DNA"/>
</dbReference>
<dbReference type="AlphaFoldDB" id="A0AAQ4F0W1"/>
<evidence type="ECO:0000256" key="9">
    <source>
        <dbReference type="ARBA" id="ARBA00023065"/>
    </source>
</evidence>
<accession>A0AAQ4F0W1</accession>
<keyword evidence="5" id="KW-0769">Symport</keyword>
<organism evidence="16 17">
    <name type="scientific">Amblyomma americanum</name>
    <name type="common">Lone star tick</name>
    <dbReference type="NCBI Taxonomy" id="6943"/>
    <lineage>
        <taxon>Eukaryota</taxon>
        <taxon>Metazoa</taxon>
        <taxon>Ecdysozoa</taxon>
        <taxon>Arthropoda</taxon>
        <taxon>Chelicerata</taxon>
        <taxon>Arachnida</taxon>
        <taxon>Acari</taxon>
        <taxon>Parasitiformes</taxon>
        <taxon>Ixodida</taxon>
        <taxon>Ixodoidea</taxon>
        <taxon>Ixodidae</taxon>
        <taxon>Amblyomminae</taxon>
        <taxon>Amblyomma</taxon>
    </lineage>
</organism>
<keyword evidence="3" id="KW-0813">Transport</keyword>
<feature type="transmembrane region" description="Helical" evidence="15">
    <location>
        <begin position="239"/>
        <end position="267"/>
    </location>
</feature>
<dbReference type="InterPro" id="IPR052244">
    <property type="entry name" value="Choline_transporter"/>
</dbReference>
<evidence type="ECO:0000256" key="3">
    <source>
        <dbReference type="ARBA" id="ARBA00022448"/>
    </source>
</evidence>